<evidence type="ECO:0000313" key="6">
    <source>
        <dbReference type="Proteomes" id="UP000294737"/>
    </source>
</evidence>
<dbReference type="Proteomes" id="UP000294737">
    <property type="component" value="Unassembled WGS sequence"/>
</dbReference>
<dbReference type="GO" id="GO:0006935">
    <property type="term" value="P:chemotaxis"/>
    <property type="evidence" value="ECO:0007669"/>
    <property type="project" value="InterPro"/>
</dbReference>
<dbReference type="Gene3D" id="2.40.50.180">
    <property type="entry name" value="CheA-289, Domain 4"/>
    <property type="match status" value="1"/>
</dbReference>
<comment type="subcellular location">
    <subcellularLocation>
        <location evidence="1">Cytoplasm</location>
    </subcellularLocation>
</comment>
<dbReference type="EMBL" id="SNWF01000004">
    <property type="protein sequence ID" value="TDN93611.1"/>
    <property type="molecule type" value="Genomic_DNA"/>
</dbReference>
<feature type="domain" description="CheW-like" evidence="4">
    <location>
        <begin position="17"/>
        <end position="157"/>
    </location>
</feature>
<dbReference type="InterPro" id="IPR039315">
    <property type="entry name" value="CheW"/>
</dbReference>
<sequence length="165" mass="17917">MNATANNAQSVTAANSSLEFLSFTLGKEEYGISIQKVQELRGYDTVTRIASVPEFVKGVVNLRGIIVPIIDMRIKFNLGTPTYDQFTVVVILNVTDRVVGMVVDSVSDVITLTPEQIKPAPDMNSTMTSDYLVGLGTIDERMLILIDIDKLMSSAEMGLADPSLA</sequence>
<reference evidence="5 6" key="1">
    <citation type="submission" date="2019-03" db="EMBL/GenBank/DDBJ databases">
        <title>Genomic Encyclopedia of Type Strains, Phase IV (KMG-IV): sequencing the most valuable type-strain genomes for metagenomic binning, comparative biology and taxonomic classification.</title>
        <authorList>
            <person name="Goeker M."/>
        </authorList>
    </citation>
    <scope>NUCLEOTIDE SEQUENCE [LARGE SCALE GENOMIC DNA]</scope>
    <source>
        <strain evidence="5 6">DSM 18555</strain>
    </source>
</reference>
<keyword evidence="6" id="KW-1185">Reference proteome</keyword>
<dbReference type="InterPro" id="IPR002545">
    <property type="entry name" value="CheW-lke_dom"/>
</dbReference>
<dbReference type="RefSeq" id="WP_112990334.1">
    <property type="nucleotide sequence ID" value="NZ_PTLZ01000001.1"/>
</dbReference>
<protein>
    <recommendedName>
        <fullName evidence="2">Chemotaxis protein CheW</fullName>
    </recommendedName>
</protein>
<dbReference type="SUPFAM" id="SSF50341">
    <property type="entry name" value="CheW-like"/>
    <property type="match status" value="1"/>
</dbReference>
<accession>A0A4R6GFE2</accession>
<keyword evidence="3" id="KW-0963">Cytoplasm</keyword>
<evidence type="ECO:0000256" key="3">
    <source>
        <dbReference type="ARBA" id="ARBA00022490"/>
    </source>
</evidence>
<dbReference type="GO" id="GO:0007165">
    <property type="term" value="P:signal transduction"/>
    <property type="evidence" value="ECO:0007669"/>
    <property type="project" value="InterPro"/>
</dbReference>
<proteinExistence type="predicted"/>
<dbReference type="AlphaFoldDB" id="A0A4R6GFE2"/>
<evidence type="ECO:0000313" key="5">
    <source>
        <dbReference type="EMBL" id="TDN93611.1"/>
    </source>
</evidence>
<evidence type="ECO:0000256" key="2">
    <source>
        <dbReference type="ARBA" id="ARBA00021483"/>
    </source>
</evidence>
<dbReference type="Pfam" id="PF01584">
    <property type="entry name" value="CheW"/>
    <property type="match status" value="1"/>
</dbReference>
<comment type="caution">
    <text evidence="5">The sequence shown here is derived from an EMBL/GenBank/DDBJ whole genome shotgun (WGS) entry which is preliminary data.</text>
</comment>
<dbReference type="OrthoDB" id="9790406at2"/>
<dbReference type="PROSITE" id="PS50851">
    <property type="entry name" value="CHEW"/>
    <property type="match status" value="1"/>
</dbReference>
<evidence type="ECO:0000256" key="1">
    <source>
        <dbReference type="ARBA" id="ARBA00004496"/>
    </source>
</evidence>
<dbReference type="CDD" id="cd00732">
    <property type="entry name" value="CheW"/>
    <property type="match status" value="1"/>
</dbReference>
<dbReference type="PANTHER" id="PTHR22617">
    <property type="entry name" value="CHEMOTAXIS SENSOR HISTIDINE KINASE-RELATED"/>
    <property type="match status" value="1"/>
</dbReference>
<dbReference type="SMART" id="SM00260">
    <property type="entry name" value="CheW"/>
    <property type="match status" value="1"/>
</dbReference>
<name>A0A4R6GFE2_9BURK</name>
<dbReference type="Gene3D" id="2.30.30.40">
    <property type="entry name" value="SH3 Domains"/>
    <property type="match status" value="1"/>
</dbReference>
<gene>
    <name evidence="5" type="ORF">EV677_0140</name>
</gene>
<organism evidence="5 6">
    <name type="scientific">Herminiimonas fonticola</name>
    <dbReference type="NCBI Taxonomy" id="303380"/>
    <lineage>
        <taxon>Bacteria</taxon>
        <taxon>Pseudomonadati</taxon>
        <taxon>Pseudomonadota</taxon>
        <taxon>Betaproteobacteria</taxon>
        <taxon>Burkholderiales</taxon>
        <taxon>Oxalobacteraceae</taxon>
        <taxon>Herminiimonas</taxon>
    </lineage>
</organism>
<evidence type="ECO:0000259" key="4">
    <source>
        <dbReference type="PROSITE" id="PS50851"/>
    </source>
</evidence>
<dbReference type="InterPro" id="IPR036061">
    <property type="entry name" value="CheW-like_dom_sf"/>
</dbReference>
<dbReference type="GO" id="GO:0005829">
    <property type="term" value="C:cytosol"/>
    <property type="evidence" value="ECO:0007669"/>
    <property type="project" value="TreeGrafter"/>
</dbReference>
<dbReference type="PANTHER" id="PTHR22617:SF45">
    <property type="entry name" value="CHEMOTAXIS PROTEIN CHEW"/>
    <property type="match status" value="1"/>
</dbReference>